<dbReference type="InterPro" id="IPR027104">
    <property type="entry name" value="Prp3"/>
</dbReference>
<feature type="compositionally biased region" description="Basic and acidic residues" evidence="5">
    <location>
        <begin position="1"/>
        <end position="11"/>
    </location>
</feature>
<keyword evidence="3" id="KW-0508">mRNA splicing</keyword>
<sequence length="466" mass="53027">MRKLEDVKQHSETGTYANVDAVGPITTPSRSSPETVVAHIHSPATKVSSISNTNENKGVNIYRSYEVPGKSSTDGTATDVGGLFLDAIAKDKRVLQERLKKILAVNFNKQNKETFQILKPELDVDPNKNPYFDARVGIDKDNFNKLLRPKRMTIDSPKCSTDAEIIKMKANQVQTTKTKAEPDINPNIIEVGERLITKEEPKESIPDIEWWDVPFLQSGTYCDIDDAKMKMDETAIYIEHPQPIDPLSEPASPPPQPLKLTKQEQKKLRTQLRLAREKDKQEMIRQSIIEPPKPKVKVDNLIKVLGSEATQYPTQMEMEIKSAAAAEREQSHIDRSNTRKRTSAERREKKERRLFGDTNKVDTIVSVYKINDLSDPKARSKVDKNANENRLSGFVEGGVKSIRRYRELMLRRINWSDVRKGSVAKPNFNGFSIREFRTGGAARKYFLDHCVGHYWDTAVNFTEDMD</sequence>
<evidence type="ECO:0000313" key="8">
    <source>
        <dbReference type="EMBL" id="KAL3838127.1"/>
    </source>
</evidence>
<dbReference type="AlphaFoldDB" id="A0ABD3TM12"/>
<dbReference type="Pfam" id="PF08572">
    <property type="entry name" value="PRP3"/>
    <property type="match status" value="1"/>
</dbReference>
<gene>
    <name evidence="8" type="ORF">ACJIZ3_022718</name>
</gene>
<feature type="region of interest" description="Disordered" evidence="5">
    <location>
        <begin position="244"/>
        <end position="264"/>
    </location>
</feature>
<evidence type="ECO:0000259" key="6">
    <source>
        <dbReference type="Pfam" id="PF06544"/>
    </source>
</evidence>
<feature type="compositionally biased region" description="Basic and acidic residues" evidence="5">
    <location>
        <begin position="326"/>
        <end position="354"/>
    </location>
</feature>
<dbReference type="CDD" id="cd24162">
    <property type="entry name" value="Prp3_C"/>
    <property type="match status" value="1"/>
</dbReference>
<feature type="domain" description="Small nuclear ribonucleoprotein Prp3 C-terminal" evidence="6">
    <location>
        <begin position="366"/>
        <end position="458"/>
    </location>
</feature>
<evidence type="ECO:0000256" key="3">
    <source>
        <dbReference type="ARBA" id="ARBA00023187"/>
    </source>
</evidence>
<dbReference type="InterPro" id="IPR010541">
    <property type="entry name" value="Prp3_C"/>
</dbReference>
<dbReference type="Pfam" id="PF06544">
    <property type="entry name" value="Prp3_C"/>
    <property type="match status" value="1"/>
</dbReference>
<proteinExistence type="predicted"/>
<evidence type="ECO:0000256" key="4">
    <source>
        <dbReference type="ARBA" id="ARBA00023242"/>
    </source>
</evidence>
<keyword evidence="2" id="KW-0507">mRNA processing</keyword>
<dbReference type="PANTHER" id="PTHR14212">
    <property type="entry name" value="U4/U6-ASSOCIATED RNA SPLICING FACTOR-RELATED"/>
    <property type="match status" value="1"/>
</dbReference>
<protein>
    <recommendedName>
        <fullName evidence="10">Pre-mRNA-splicing factor 3 domain-containing protein</fullName>
    </recommendedName>
</protein>
<evidence type="ECO:0000313" key="9">
    <source>
        <dbReference type="Proteomes" id="UP001634393"/>
    </source>
</evidence>
<evidence type="ECO:0000256" key="2">
    <source>
        <dbReference type="ARBA" id="ARBA00022664"/>
    </source>
</evidence>
<evidence type="ECO:0008006" key="10">
    <source>
        <dbReference type="Google" id="ProtNLM"/>
    </source>
</evidence>
<evidence type="ECO:0000256" key="1">
    <source>
        <dbReference type="ARBA" id="ARBA00004123"/>
    </source>
</evidence>
<reference evidence="8 9" key="1">
    <citation type="submission" date="2024-12" db="EMBL/GenBank/DDBJ databases">
        <title>The unique morphological basis and parallel evolutionary history of personate flowers in Penstemon.</title>
        <authorList>
            <person name="Depatie T.H."/>
            <person name="Wessinger C.A."/>
        </authorList>
    </citation>
    <scope>NUCLEOTIDE SEQUENCE [LARGE SCALE GENOMIC DNA]</scope>
    <source>
        <strain evidence="8">WTNN_2</strain>
        <tissue evidence="8">Leaf</tissue>
    </source>
</reference>
<comment type="caution">
    <text evidence="8">The sequence shown here is derived from an EMBL/GenBank/DDBJ whole genome shotgun (WGS) entry which is preliminary data.</text>
</comment>
<dbReference type="InterPro" id="IPR013881">
    <property type="entry name" value="Pre-mRNA_splic_Prp3_dom"/>
</dbReference>
<comment type="subcellular location">
    <subcellularLocation>
        <location evidence="1">Nucleus</location>
    </subcellularLocation>
</comment>
<keyword evidence="9" id="KW-1185">Reference proteome</keyword>
<name>A0ABD3TM12_9LAMI</name>
<evidence type="ECO:0000259" key="7">
    <source>
        <dbReference type="Pfam" id="PF08572"/>
    </source>
</evidence>
<dbReference type="GO" id="GO:0005634">
    <property type="term" value="C:nucleus"/>
    <property type="evidence" value="ECO:0007669"/>
    <property type="project" value="UniProtKB-SubCell"/>
</dbReference>
<dbReference type="EMBL" id="JBJXBP010000003">
    <property type="protein sequence ID" value="KAL3838127.1"/>
    <property type="molecule type" value="Genomic_DNA"/>
</dbReference>
<evidence type="ECO:0000256" key="5">
    <source>
        <dbReference type="SAM" id="MobiDB-lite"/>
    </source>
</evidence>
<feature type="region of interest" description="Disordered" evidence="5">
    <location>
        <begin position="1"/>
        <end position="34"/>
    </location>
</feature>
<organism evidence="8 9">
    <name type="scientific">Penstemon smallii</name>
    <dbReference type="NCBI Taxonomy" id="265156"/>
    <lineage>
        <taxon>Eukaryota</taxon>
        <taxon>Viridiplantae</taxon>
        <taxon>Streptophyta</taxon>
        <taxon>Embryophyta</taxon>
        <taxon>Tracheophyta</taxon>
        <taxon>Spermatophyta</taxon>
        <taxon>Magnoliopsida</taxon>
        <taxon>eudicotyledons</taxon>
        <taxon>Gunneridae</taxon>
        <taxon>Pentapetalae</taxon>
        <taxon>asterids</taxon>
        <taxon>lamiids</taxon>
        <taxon>Lamiales</taxon>
        <taxon>Plantaginaceae</taxon>
        <taxon>Cheloneae</taxon>
        <taxon>Penstemon</taxon>
    </lineage>
</organism>
<dbReference type="PANTHER" id="PTHR14212:SF0">
    <property type="entry name" value="U4_U6 SMALL NUCLEAR RIBONUCLEOPROTEIN PRP3"/>
    <property type="match status" value="1"/>
</dbReference>
<dbReference type="GO" id="GO:0006397">
    <property type="term" value="P:mRNA processing"/>
    <property type="evidence" value="ECO:0007669"/>
    <property type="project" value="UniProtKB-KW"/>
</dbReference>
<feature type="region of interest" description="Disordered" evidence="5">
    <location>
        <begin position="322"/>
        <end position="354"/>
    </location>
</feature>
<accession>A0ABD3TM12</accession>
<keyword evidence="4" id="KW-0539">Nucleus</keyword>
<dbReference type="GO" id="GO:0008380">
    <property type="term" value="P:RNA splicing"/>
    <property type="evidence" value="ECO:0007669"/>
    <property type="project" value="UniProtKB-KW"/>
</dbReference>
<dbReference type="Proteomes" id="UP001634393">
    <property type="component" value="Unassembled WGS sequence"/>
</dbReference>
<feature type="domain" description="Pre-mRNA-splicing factor 3" evidence="7">
    <location>
        <begin position="129"/>
        <end position="342"/>
    </location>
</feature>